<dbReference type="Gene3D" id="3.30.70.1320">
    <property type="entry name" value="Multidrug efflux transporter AcrB pore domain like"/>
    <property type="match status" value="1"/>
</dbReference>
<keyword evidence="2" id="KW-0812">Transmembrane</keyword>
<dbReference type="InterPro" id="IPR001036">
    <property type="entry name" value="Acrflvin-R"/>
</dbReference>
<feature type="transmembrane region" description="Helical" evidence="2">
    <location>
        <begin position="1045"/>
        <end position="1067"/>
    </location>
</feature>
<feature type="transmembrane region" description="Helical" evidence="2">
    <location>
        <begin position="356"/>
        <end position="375"/>
    </location>
</feature>
<dbReference type="Gene3D" id="3.30.70.1440">
    <property type="entry name" value="Multidrug efflux transporter AcrB pore domain"/>
    <property type="match status" value="1"/>
</dbReference>
<feature type="transmembrane region" description="Helical" evidence="2">
    <location>
        <begin position="943"/>
        <end position="963"/>
    </location>
</feature>
<dbReference type="SUPFAM" id="SSF82866">
    <property type="entry name" value="Multidrug efflux transporter AcrB transmembrane domain"/>
    <property type="match status" value="2"/>
</dbReference>
<sequence>MKLGLSGVLTRTFIRSPLTPLLLLASLVVGTVALLSLPREEEPQISVPMVDILVRADGLKADDAVELVTKPLEEIVKGIDGVEHTYSQTLDDRVVVTARFLVGTSSDDAILRVHEKVRANMNRIPLGIPEPLIVGRGINDVAILTLTLAPKPEAASRWTDTALYGVADELLAQLVQVEDVGRSFIVGGRPDQIRVEPDPERLALFGVTLNQLVDKVKNANRSFIVGSVRSNGGSLPVVAGQTLQGTADIGLLLVTTRDGRPVYVKDVADIVVGARPDESTAWNLLPDGQNKAGGSLVRTPAVTVAIAKRAGANAVTIAERVLDRVHAIERESLPKDLTLTVTRNYGETANEKVNELLFHLALATATIVALIVLAIGWREGIVTLIVIPTTILLTMFASWLMGYTINRVSLFALIFSIGILVDDAIVVVENIDRHWSMRDGRNKVQAAIEAVAEVGNPTIVATLTVIAALLPMMFVSGLMGPYMSPIPANASAAMLFSFFVAMVLTPWLMVKLRPGEAPAGHEDGHSHGQHGGGVLGRLYLSVARPVIRSKRRAWTFLLVVGVATLASTALFYTKDVAVKLLPFDNKSELQVVVDLPRGAAPEDTERVLLAAAQKIADLPELASVQAYGGTASPFNFNGLVRHYYLRDQPEQGDLQVNLAPKGERSRSSHDIALDIRARLKDLPVPDGTSIKVVEVPPGPPVLSTLLVEVYGPDAETRRKATRVVQDAFRSVDFIVDVDDTVRPPGERLRFALDRESLEFHGVEEQAVYDTLQALVGGVPVGYSHRGAGRNPIEISVRLPKSGLFLSERILATPVPGARGTVELGDLVTMAREPASYPLFRRNGRFAEMVMADLAGRFEAPIYGMLAVQDRLKQIDWKAAGFDREPEFLLHGQPDDQSKPALLWEGEWEITYVTFRDMGAAFAVAILGIYLLVVGQFGSFKLPLVILVPVPLTLIGIVLGHWLFGAAFTATSMIGFIALAGIIVRNSILLVDFIRHLRERGLPLREAVLEAGAIRFKPILLTAVAAMIGAAFILTDPIFQGLAISLLFGLLSSTLLTVLVIPAIYIVLRGDAPAPPARPARPAEPERPPVTPARSGQFVETQG</sequence>
<dbReference type="Pfam" id="PF00873">
    <property type="entry name" value="ACR_tran"/>
    <property type="match status" value="2"/>
</dbReference>
<feature type="transmembrane region" description="Helical" evidence="2">
    <location>
        <begin position="553"/>
        <end position="572"/>
    </location>
</feature>
<evidence type="ECO:0000313" key="4">
    <source>
        <dbReference type="Proteomes" id="UP000781958"/>
    </source>
</evidence>
<protein>
    <submittedName>
        <fullName evidence="3">Multidrug efflux pump subunit AcrB</fullName>
    </submittedName>
</protein>
<dbReference type="Gene3D" id="1.20.1640.10">
    <property type="entry name" value="Multidrug efflux transporter AcrB transmembrane domain"/>
    <property type="match status" value="2"/>
</dbReference>
<dbReference type="Gene3D" id="3.30.70.1430">
    <property type="entry name" value="Multidrug efflux transporter AcrB pore domain"/>
    <property type="match status" value="2"/>
</dbReference>
<reference evidence="3 4" key="1">
    <citation type="submission" date="2021-03" db="EMBL/GenBank/DDBJ databases">
        <title>Genomic Encyclopedia of Type Strains, Phase III (KMG-III): the genomes of soil and plant-associated and newly described type strains.</title>
        <authorList>
            <person name="Whitman W."/>
        </authorList>
    </citation>
    <scope>NUCLEOTIDE SEQUENCE [LARGE SCALE GENOMIC DNA]</scope>
    <source>
        <strain evidence="3 4">IMMIB AFH-6</strain>
    </source>
</reference>
<feature type="transmembrane region" description="Helical" evidence="2">
    <location>
        <begin position="459"/>
        <end position="479"/>
    </location>
</feature>
<dbReference type="InterPro" id="IPR027463">
    <property type="entry name" value="AcrB_DN_DC_subdom"/>
</dbReference>
<keyword evidence="2" id="KW-0472">Membrane</keyword>
<name>A0ABS4SUK0_9PROT</name>
<feature type="transmembrane region" description="Helical" evidence="2">
    <location>
        <begin position="917"/>
        <end position="936"/>
    </location>
</feature>
<evidence type="ECO:0000256" key="2">
    <source>
        <dbReference type="SAM" id="Phobius"/>
    </source>
</evidence>
<evidence type="ECO:0000256" key="1">
    <source>
        <dbReference type="SAM" id="MobiDB-lite"/>
    </source>
</evidence>
<feature type="transmembrane region" description="Helical" evidence="2">
    <location>
        <begin position="1013"/>
        <end position="1033"/>
    </location>
</feature>
<dbReference type="RefSeq" id="WP_209771155.1">
    <property type="nucleotide sequence ID" value="NZ_JAGINP010000029.1"/>
</dbReference>
<dbReference type="SUPFAM" id="SSF82693">
    <property type="entry name" value="Multidrug efflux transporter AcrB pore domain, PN1, PN2, PC1 and PC2 subdomains"/>
    <property type="match status" value="3"/>
</dbReference>
<feature type="transmembrane region" description="Helical" evidence="2">
    <location>
        <begin position="382"/>
        <end position="402"/>
    </location>
</feature>
<dbReference type="Proteomes" id="UP000781958">
    <property type="component" value="Unassembled WGS sequence"/>
</dbReference>
<dbReference type="PRINTS" id="PR00702">
    <property type="entry name" value="ACRIFLAVINRP"/>
</dbReference>
<feature type="transmembrane region" description="Helical" evidence="2">
    <location>
        <begin position="969"/>
        <end position="993"/>
    </location>
</feature>
<feature type="region of interest" description="Disordered" evidence="1">
    <location>
        <begin position="1072"/>
        <end position="1102"/>
    </location>
</feature>
<keyword evidence="4" id="KW-1185">Reference proteome</keyword>
<evidence type="ECO:0000313" key="3">
    <source>
        <dbReference type="EMBL" id="MBP2296248.1"/>
    </source>
</evidence>
<dbReference type="EMBL" id="JAGINP010000029">
    <property type="protein sequence ID" value="MBP2296248.1"/>
    <property type="molecule type" value="Genomic_DNA"/>
</dbReference>
<dbReference type="Gene3D" id="3.30.2090.10">
    <property type="entry name" value="Multidrug efflux transporter AcrB TolC docking domain, DN and DC subdomains"/>
    <property type="match status" value="2"/>
</dbReference>
<feature type="transmembrane region" description="Helical" evidence="2">
    <location>
        <begin position="408"/>
        <end position="428"/>
    </location>
</feature>
<dbReference type="PANTHER" id="PTHR32063:SF16">
    <property type="entry name" value="CATION EFFLUX SYSTEM (ACRB_ACRD_ACRF FAMILY)"/>
    <property type="match status" value="1"/>
</dbReference>
<accession>A0ABS4SUK0</accession>
<feature type="transmembrane region" description="Helical" evidence="2">
    <location>
        <begin position="491"/>
        <end position="510"/>
    </location>
</feature>
<dbReference type="PANTHER" id="PTHR32063">
    <property type="match status" value="1"/>
</dbReference>
<keyword evidence="2" id="KW-1133">Transmembrane helix</keyword>
<dbReference type="SUPFAM" id="SSF82714">
    <property type="entry name" value="Multidrug efflux transporter AcrB TolC docking domain, DN and DC subdomains"/>
    <property type="match status" value="1"/>
</dbReference>
<gene>
    <name evidence="3" type="ORF">J2851_006064</name>
</gene>
<organism evidence="3 4">
    <name type="scientific">Azospirillum rugosum</name>
    <dbReference type="NCBI Taxonomy" id="416170"/>
    <lineage>
        <taxon>Bacteria</taxon>
        <taxon>Pseudomonadati</taxon>
        <taxon>Pseudomonadota</taxon>
        <taxon>Alphaproteobacteria</taxon>
        <taxon>Rhodospirillales</taxon>
        <taxon>Azospirillaceae</taxon>
        <taxon>Azospirillum</taxon>
    </lineage>
</organism>
<proteinExistence type="predicted"/>
<comment type="caution">
    <text evidence="3">The sequence shown here is derived from an EMBL/GenBank/DDBJ whole genome shotgun (WGS) entry which is preliminary data.</text>
</comment>